<accession>M1DTJ0</accession>
<dbReference type="PaxDb" id="4113-PGSC0003DMT400094158"/>
<reference evidence="2" key="2">
    <citation type="submission" date="2015-06" db="UniProtKB">
        <authorList>
            <consortium name="EnsemblPlants"/>
        </authorList>
    </citation>
    <scope>IDENTIFICATION</scope>
    <source>
        <strain evidence="2">DM1-3 516 R44</strain>
    </source>
</reference>
<dbReference type="HOGENOM" id="CLU_2531857_0_0_1"/>
<dbReference type="Proteomes" id="UP000011115">
    <property type="component" value="Unassembled WGS sequence"/>
</dbReference>
<dbReference type="AlphaFoldDB" id="M1DTJ0"/>
<reference evidence="3" key="1">
    <citation type="journal article" date="2011" name="Nature">
        <title>Genome sequence and analysis of the tuber crop potato.</title>
        <authorList>
            <consortium name="The Potato Genome Sequencing Consortium"/>
        </authorList>
    </citation>
    <scope>NUCLEOTIDE SEQUENCE [LARGE SCALE GENOMIC DNA]</scope>
    <source>
        <strain evidence="3">cv. DM1-3 516 R44</strain>
    </source>
</reference>
<name>M1DTJ0_SOLTU</name>
<organism evidence="2 3">
    <name type="scientific">Solanum tuberosum</name>
    <name type="common">Potato</name>
    <dbReference type="NCBI Taxonomy" id="4113"/>
    <lineage>
        <taxon>Eukaryota</taxon>
        <taxon>Viridiplantae</taxon>
        <taxon>Streptophyta</taxon>
        <taxon>Embryophyta</taxon>
        <taxon>Tracheophyta</taxon>
        <taxon>Spermatophyta</taxon>
        <taxon>Magnoliopsida</taxon>
        <taxon>eudicotyledons</taxon>
        <taxon>Gunneridae</taxon>
        <taxon>Pentapetalae</taxon>
        <taxon>asterids</taxon>
        <taxon>lamiids</taxon>
        <taxon>Solanales</taxon>
        <taxon>Solanaceae</taxon>
        <taxon>Solanoideae</taxon>
        <taxon>Solaneae</taxon>
        <taxon>Solanum</taxon>
    </lineage>
</organism>
<feature type="compositionally biased region" description="Basic and acidic residues" evidence="1">
    <location>
        <begin position="1"/>
        <end position="13"/>
    </location>
</feature>
<evidence type="ECO:0000313" key="2">
    <source>
        <dbReference type="EnsemblPlants" id="PGSC0003DMT400094158"/>
    </source>
</evidence>
<feature type="region of interest" description="Disordered" evidence="1">
    <location>
        <begin position="1"/>
        <end position="27"/>
    </location>
</feature>
<proteinExistence type="predicted"/>
<dbReference type="Gramene" id="PGSC0003DMT400094158">
    <property type="protein sequence ID" value="PGSC0003DMT400094158"/>
    <property type="gene ID" value="PGSC0003DMG400043729"/>
</dbReference>
<dbReference type="InParanoid" id="M1DTJ0"/>
<dbReference type="EnsemblPlants" id="PGSC0003DMT400094158">
    <property type="protein sequence ID" value="PGSC0003DMT400094158"/>
    <property type="gene ID" value="PGSC0003DMG400043729"/>
</dbReference>
<evidence type="ECO:0000313" key="3">
    <source>
        <dbReference type="Proteomes" id="UP000011115"/>
    </source>
</evidence>
<keyword evidence="3" id="KW-1185">Reference proteome</keyword>
<evidence type="ECO:0000256" key="1">
    <source>
        <dbReference type="SAM" id="MobiDB-lite"/>
    </source>
</evidence>
<protein>
    <submittedName>
        <fullName evidence="2">Uncharacterized protein</fullName>
    </submittedName>
</protein>
<sequence length="84" mass="9522">MRDCPTLKVKGKETNQIAHDGPDLNAPKRNRFYMLQANKDKGTNEVRQDEGSLGDQYWFWSISHVQGTGYGGDKPGIRARFHVS</sequence>